<dbReference type="Gene3D" id="3.40.50.300">
    <property type="entry name" value="P-loop containing nucleotide triphosphate hydrolases"/>
    <property type="match status" value="1"/>
</dbReference>
<dbReference type="EMBL" id="NEVL01000002">
    <property type="protein sequence ID" value="OZI39050.1"/>
    <property type="molecule type" value="Genomic_DNA"/>
</dbReference>
<dbReference type="SMART" id="SM00833">
    <property type="entry name" value="CobW_C"/>
    <property type="match status" value="1"/>
</dbReference>
<proteinExistence type="inferred from homology"/>
<dbReference type="InterPro" id="IPR003495">
    <property type="entry name" value="CobW/HypB/UreG_nucleotide-bd"/>
</dbReference>
<gene>
    <name evidence="9" type="ORF">CEG14_05830</name>
</gene>
<evidence type="ECO:0000256" key="5">
    <source>
        <dbReference type="ARBA" id="ARBA00045658"/>
    </source>
</evidence>
<dbReference type="OrthoDB" id="9808822at2"/>
<dbReference type="Proteomes" id="UP000217005">
    <property type="component" value="Unassembled WGS sequence"/>
</dbReference>
<organism evidence="9 10">
    <name type="scientific">Bordetella genomosp. 1</name>
    <dbReference type="NCBI Taxonomy" id="1395607"/>
    <lineage>
        <taxon>Bacteria</taxon>
        <taxon>Pseudomonadati</taxon>
        <taxon>Pseudomonadota</taxon>
        <taxon>Betaproteobacteria</taxon>
        <taxon>Burkholderiales</taxon>
        <taxon>Alcaligenaceae</taxon>
        <taxon>Bordetella</taxon>
    </lineage>
</organism>
<comment type="catalytic activity">
    <reaction evidence="6">
        <text>GTP + H2O = GDP + phosphate + H(+)</text>
        <dbReference type="Rhea" id="RHEA:19669"/>
        <dbReference type="ChEBI" id="CHEBI:15377"/>
        <dbReference type="ChEBI" id="CHEBI:15378"/>
        <dbReference type="ChEBI" id="CHEBI:37565"/>
        <dbReference type="ChEBI" id="CHEBI:43474"/>
        <dbReference type="ChEBI" id="CHEBI:58189"/>
    </reaction>
    <physiologicalReaction direction="left-to-right" evidence="6">
        <dbReference type="Rhea" id="RHEA:19670"/>
    </physiologicalReaction>
</comment>
<evidence type="ECO:0000256" key="2">
    <source>
        <dbReference type="ARBA" id="ARBA00022801"/>
    </source>
</evidence>
<dbReference type="PANTHER" id="PTHR13748">
    <property type="entry name" value="COBW-RELATED"/>
    <property type="match status" value="1"/>
</dbReference>
<evidence type="ECO:0000259" key="8">
    <source>
        <dbReference type="SMART" id="SM00833"/>
    </source>
</evidence>
<comment type="similarity">
    <text evidence="4">Belongs to the SIMIBI class G3E GTPase family. ZNG1 subfamily.</text>
</comment>
<dbReference type="PANTHER" id="PTHR13748:SF62">
    <property type="entry name" value="COBW DOMAIN-CONTAINING PROTEIN"/>
    <property type="match status" value="1"/>
</dbReference>
<reference evidence="9 10" key="1">
    <citation type="submission" date="2017-05" db="EMBL/GenBank/DDBJ databases">
        <title>Complete and WGS of Bordetella genogroups.</title>
        <authorList>
            <person name="Spilker T."/>
            <person name="LiPuma J."/>
        </authorList>
    </citation>
    <scope>NUCLEOTIDE SEQUENCE [LARGE SCALE GENOMIC DNA]</scope>
    <source>
        <strain evidence="9 10">AU17610</strain>
    </source>
</reference>
<protein>
    <submittedName>
        <fullName evidence="9">Cobalamin biosynthesis protein CobW</fullName>
    </submittedName>
</protein>
<feature type="compositionally biased region" description="Low complexity" evidence="7">
    <location>
        <begin position="300"/>
        <end position="325"/>
    </location>
</feature>
<dbReference type="InterPro" id="IPR036627">
    <property type="entry name" value="CobW-likC_sf"/>
</dbReference>
<evidence type="ECO:0000256" key="4">
    <source>
        <dbReference type="ARBA" id="ARBA00034320"/>
    </source>
</evidence>
<dbReference type="SUPFAM" id="SSF90002">
    <property type="entry name" value="Hypothetical protein YjiA, C-terminal domain"/>
    <property type="match status" value="1"/>
</dbReference>
<dbReference type="GO" id="GO:0005737">
    <property type="term" value="C:cytoplasm"/>
    <property type="evidence" value="ECO:0007669"/>
    <property type="project" value="TreeGrafter"/>
</dbReference>
<dbReference type="Pfam" id="PF07683">
    <property type="entry name" value="CobW_C"/>
    <property type="match status" value="1"/>
</dbReference>
<evidence type="ECO:0000256" key="6">
    <source>
        <dbReference type="ARBA" id="ARBA00049117"/>
    </source>
</evidence>
<evidence type="ECO:0000313" key="10">
    <source>
        <dbReference type="Proteomes" id="UP000217005"/>
    </source>
</evidence>
<dbReference type="InterPro" id="IPR011629">
    <property type="entry name" value="CobW-like_C"/>
</dbReference>
<dbReference type="CDD" id="cd03112">
    <property type="entry name" value="CobW-like"/>
    <property type="match status" value="1"/>
</dbReference>
<name>A0A261SQE5_9BORD</name>
<dbReference type="SUPFAM" id="SSF52540">
    <property type="entry name" value="P-loop containing nucleoside triphosphate hydrolases"/>
    <property type="match status" value="1"/>
</dbReference>
<keyword evidence="3" id="KW-0143">Chaperone</keyword>
<dbReference type="GO" id="GO:0000166">
    <property type="term" value="F:nucleotide binding"/>
    <property type="evidence" value="ECO:0007669"/>
    <property type="project" value="UniProtKB-KW"/>
</dbReference>
<accession>A0A261SQE5</accession>
<evidence type="ECO:0000313" key="9">
    <source>
        <dbReference type="EMBL" id="OZI39050.1"/>
    </source>
</evidence>
<keyword evidence="1" id="KW-0547">Nucleotide-binding</keyword>
<keyword evidence="2" id="KW-0378">Hydrolase</keyword>
<dbReference type="Pfam" id="PF02492">
    <property type="entry name" value="cobW"/>
    <property type="match status" value="1"/>
</dbReference>
<evidence type="ECO:0000256" key="3">
    <source>
        <dbReference type="ARBA" id="ARBA00023186"/>
    </source>
</evidence>
<evidence type="ECO:0000256" key="7">
    <source>
        <dbReference type="SAM" id="MobiDB-lite"/>
    </source>
</evidence>
<dbReference type="InterPro" id="IPR051316">
    <property type="entry name" value="Zinc-reg_GTPase_activator"/>
</dbReference>
<dbReference type="AlphaFoldDB" id="A0A261SQE5"/>
<comment type="caution">
    <text evidence="9">The sequence shown here is derived from an EMBL/GenBank/DDBJ whole genome shotgun (WGS) entry which is preliminary data.</text>
</comment>
<feature type="region of interest" description="Disordered" evidence="7">
    <location>
        <begin position="294"/>
        <end position="325"/>
    </location>
</feature>
<sequence length="385" mass="39702">MSGSANALPVVLLTGFLGSGKTTLLSTLVRSPAFADTAVIINEFGEVGLDHVLVGQADDTDVVLLDSGCLCCASSSSLQDTLESLFYRRQRGEIPPFARVVVETSGLADPGPVINTLAADPLIARHYRFDGAVTTVDALHGLATLADYREAATQIAIADRIALTKTDQADAAAIAAIGDALAARNPTAPVQCITPANRADAAPRLFENLQARHLDAVPAGGAPATPIAHVLRYGIVSYAWRQPAEPMDWETYAAWVRHMQRTLGERLLRAKGLLRWNDGTVRAVHGVHHVFSHPEPLARPAGTPDDAAGDGTPPAAGVAGGAADAPSGIPAGGPAGARANAAAGAPSGALAGALAGALILIVRDVGAEEIDAAFARLEHKSKKHV</sequence>
<evidence type="ECO:0000256" key="1">
    <source>
        <dbReference type="ARBA" id="ARBA00022741"/>
    </source>
</evidence>
<dbReference type="RefSeq" id="WP_094825424.1">
    <property type="nucleotide sequence ID" value="NZ_NEVL01000002.1"/>
</dbReference>
<dbReference type="Gene3D" id="3.30.1220.10">
    <property type="entry name" value="CobW-like, C-terminal domain"/>
    <property type="match status" value="1"/>
</dbReference>
<feature type="domain" description="CobW C-terminal" evidence="8">
    <location>
        <begin position="235"/>
        <end position="378"/>
    </location>
</feature>
<dbReference type="InterPro" id="IPR027417">
    <property type="entry name" value="P-loop_NTPase"/>
</dbReference>
<dbReference type="GO" id="GO:0016787">
    <property type="term" value="F:hydrolase activity"/>
    <property type="evidence" value="ECO:0007669"/>
    <property type="project" value="UniProtKB-KW"/>
</dbReference>
<comment type="function">
    <text evidence="5">Zinc chaperone that directly transfers zinc cofactor to target proteins, thereby activating them. Zinc is transferred from the CXCC motif in the GTPase domain to the zinc binding site in target proteins in a process requiring GTP hydrolysis.</text>
</comment>